<accession>A0ABP1QZF0</accession>
<evidence type="ECO:0000256" key="7">
    <source>
        <dbReference type="ARBA" id="ARBA00023065"/>
    </source>
</evidence>
<evidence type="ECO:0000256" key="9">
    <source>
        <dbReference type="ARBA" id="ARBA00023170"/>
    </source>
</evidence>
<comment type="subcellular location">
    <subcellularLocation>
        <location evidence="1">Cell membrane</location>
        <topology evidence="1">Multi-pass membrane protein</topology>
    </subcellularLocation>
</comment>
<evidence type="ECO:0000256" key="1">
    <source>
        <dbReference type="ARBA" id="ARBA00004651"/>
    </source>
</evidence>
<evidence type="ECO:0000256" key="4">
    <source>
        <dbReference type="ARBA" id="ARBA00022475"/>
    </source>
</evidence>
<organism evidence="16 17">
    <name type="scientific">Orchesella dallaii</name>
    <dbReference type="NCBI Taxonomy" id="48710"/>
    <lineage>
        <taxon>Eukaryota</taxon>
        <taxon>Metazoa</taxon>
        <taxon>Ecdysozoa</taxon>
        <taxon>Arthropoda</taxon>
        <taxon>Hexapoda</taxon>
        <taxon>Collembola</taxon>
        <taxon>Entomobryomorpha</taxon>
        <taxon>Entomobryoidea</taxon>
        <taxon>Orchesellidae</taxon>
        <taxon>Orchesellinae</taxon>
        <taxon>Orchesella</taxon>
    </lineage>
</organism>
<feature type="compositionally biased region" description="Acidic residues" evidence="13">
    <location>
        <begin position="526"/>
        <end position="538"/>
    </location>
</feature>
<keyword evidence="10" id="KW-0325">Glycoprotein</keyword>
<keyword evidence="11" id="KW-1071">Ligand-gated ion channel</keyword>
<name>A0ABP1QZF0_9HEXA</name>
<feature type="transmembrane region" description="Helical" evidence="14">
    <location>
        <begin position="327"/>
        <end position="345"/>
    </location>
</feature>
<dbReference type="EMBL" id="CAXLJM020000051">
    <property type="protein sequence ID" value="CAL8115384.1"/>
    <property type="molecule type" value="Genomic_DNA"/>
</dbReference>
<evidence type="ECO:0000256" key="12">
    <source>
        <dbReference type="ARBA" id="ARBA00023303"/>
    </source>
</evidence>
<keyword evidence="3" id="KW-0813">Transport</keyword>
<dbReference type="PANTHER" id="PTHR42643">
    <property type="entry name" value="IONOTROPIC RECEPTOR 20A-RELATED"/>
    <property type="match status" value="1"/>
</dbReference>
<dbReference type="Proteomes" id="UP001642540">
    <property type="component" value="Unassembled WGS sequence"/>
</dbReference>
<keyword evidence="7" id="KW-0406">Ion transport</keyword>
<gene>
    <name evidence="16" type="ORF">ODALV1_LOCUS16833</name>
</gene>
<dbReference type="PANTHER" id="PTHR42643:SF35">
    <property type="entry name" value="IONOTROPIC RECEPTOR 68A, ISOFORM A"/>
    <property type="match status" value="1"/>
</dbReference>
<keyword evidence="4" id="KW-1003">Cell membrane</keyword>
<dbReference type="SMART" id="SM00918">
    <property type="entry name" value="Lig_chan-Glu_bd"/>
    <property type="match status" value="1"/>
</dbReference>
<keyword evidence="5 14" id="KW-0812">Transmembrane</keyword>
<evidence type="ECO:0000256" key="5">
    <source>
        <dbReference type="ARBA" id="ARBA00022692"/>
    </source>
</evidence>
<evidence type="ECO:0000256" key="14">
    <source>
        <dbReference type="SAM" id="Phobius"/>
    </source>
</evidence>
<feature type="transmembrane region" description="Helical" evidence="14">
    <location>
        <begin position="561"/>
        <end position="582"/>
    </location>
</feature>
<keyword evidence="17" id="KW-1185">Reference proteome</keyword>
<dbReference type="InterPro" id="IPR019594">
    <property type="entry name" value="Glu/Gly-bd"/>
</dbReference>
<keyword evidence="6 14" id="KW-1133">Transmembrane helix</keyword>
<keyword evidence="9" id="KW-0675">Receptor</keyword>
<dbReference type="Pfam" id="PF10613">
    <property type="entry name" value="Lig_chan-Glu_bd"/>
    <property type="match status" value="1"/>
</dbReference>
<feature type="domain" description="Ionotropic glutamate receptor L-glutamate and glycine-binding" evidence="15">
    <location>
        <begin position="147"/>
        <end position="212"/>
    </location>
</feature>
<dbReference type="Pfam" id="PF00060">
    <property type="entry name" value="Lig_chan"/>
    <property type="match status" value="1"/>
</dbReference>
<evidence type="ECO:0000256" key="6">
    <source>
        <dbReference type="ARBA" id="ARBA00022989"/>
    </source>
</evidence>
<evidence type="ECO:0000313" key="16">
    <source>
        <dbReference type="EMBL" id="CAL8115384.1"/>
    </source>
</evidence>
<dbReference type="SUPFAM" id="SSF53850">
    <property type="entry name" value="Periplasmic binding protein-like II"/>
    <property type="match status" value="1"/>
</dbReference>
<comment type="similarity">
    <text evidence="2">Belongs to the glutamate-gated ion channel (TC 1.A.10.1) family.</text>
</comment>
<evidence type="ECO:0000259" key="15">
    <source>
        <dbReference type="SMART" id="SM00918"/>
    </source>
</evidence>
<keyword evidence="12" id="KW-0407">Ion channel</keyword>
<dbReference type="Gene3D" id="1.10.287.70">
    <property type="match status" value="1"/>
</dbReference>
<dbReference type="InterPro" id="IPR001320">
    <property type="entry name" value="Iontro_rcpt_C"/>
</dbReference>
<evidence type="ECO:0000256" key="3">
    <source>
        <dbReference type="ARBA" id="ARBA00022448"/>
    </source>
</evidence>
<evidence type="ECO:0000256" key="2">
    <source>
        <dbReference type="ARBA" id="ARBA00008685"/>
    </source>
</evidence>
<evidence type="ECO:0000256" key="11">
    <source>
        <dbReference type="ARBA" id="ARBA00023286"/>
    </source>
</evidence>
<evidence type="ECO:0000256" key="8">
    <source>
        <dbReference type="ARBA" id="ARBA00023136"/>
    </source>
</evidence>
<evidence type="ECO:0000256" key="13">
    <source>
        <dbReference type="SAM" id="MobiDB-lite"/>
    </source>
</evidence>
<protein>
    <recommendedName>
        <fullName evidence="15">Ionotropic glutamate receptor L-glutamate and glycine-binding domain-containing protein</fullName>
    </recommendedName>
</protein>
<feature type="transmembrane region" description="Helical" evidence="14">
    <location>
        <begin position="299"/>
        <end position="321"/>
    </location>
</feature>
<keyword evidence="8 14" id="KW-0472">Membrane</keyword>
<dbReference type="InterPro" id="IPR052192">
    <property type="entry name" value="Insect_Ionotropic_Sensory_Rcpt"/>
</dbReference>
<evidence type="ECO:0000313" key="17">
    <source>
        <dbReference type="Proteomes" id="UP001642540"/>
    </source>
</evidence>
<feature type="transmembrane region" description="Helical" evidence="14">
    <location>
        <begin position="267"/>
        <end position="287"/>
    </location>
</feature>
<proteinExistence type="inferred from homology"/>
<feature type="compositionally biased region" description="Basic and acidic residues" evidence="13">
    <location>
        <begin position="513"/>
        <end position="525"/>
    </location>
</feature>
<dbReference type="Gene3D" id="3.40.190.10">
    <property type="entry name" value="Periplasmic binding protein-like II"/>
    <property type="match status" value="1"/>
</dbReference>
<reference evidence="16 17" key="1">
    <citation type="submission" date="2024-08" db="EMBL/GenBank/DDBJ databases">
        <authorList>
            <person name="Cucini C."/>
            <person name="Frati F."/>
        </authorList>
    </citation>
    <scope>NUCLEOTIDE SEQUENCE [LARGE SCALE GENOMIC DNA]</scope>
</reference>
<evidence type="ECO:0000256" key="10">
    <source>
        <dbReference type="ARBA" id="ARBA00023180"/>
    </source>
</evidence>
<feature type="region of interest" description="Disordered" evidence="13">
    <location>
        <begin position="506"/>
        <end position="549"/>
    </location>
</feature>
<comment type="caution">
    <text evidence="16">The sequence shown here is derived from an EMBL/GenBank/DDBJ whole genome shotgun (WGS) entry which is preliminary data.</text>
</comment>
<sequence length="686" mass="78533">MTDTMMRTLREGYRRQCGGYIIVLTSSSAVTDLLHHGDDYRMINTRARFLIWYGSTDKSFETDDIWKKVPNAILFHTKLGYRARKRMTFTIKGFKWPIVSGNVDATKVIDFWSQGKYYGRSLEGWYRDKTNNLKNVTLRILAVEHPPGVIKYETAEGQIEYAGSEVEIVKELSHIMNFDYEFLEVESDTKWGGQTSNNFTPQFYGAVARLIYGEADMAIGSFFVLKHYLDFLDMSIPLDVACTSFLTPNPLTRPRYLALILPFNYKLWALVLSICFIFAPFGLYALSKLPIHASEYRIFTGRSQVIFTCFSIMSQVALHLWPKFWPVRMFIGWFWMFCLLITLAYRGAMVSFLTIPLFENPIDNINDLATSGLRMGGWGTELHRLFKTSISSTNGETAAKTILKSRYEVVDDIGAAVSLVSEGKFALYENIRFLKFIKQTRNLTRHGSPSMRMMKQCIVPVHIGIAYQKNSPIVPTINGHIRRFQESGLMKRWSQRLVARTKQHNQKLLEGNNHADESLDDHHEEESSESENDDEEQAEAASSSNKQRKQRILNIKDLQGSIYLICFGFFLSVVTFILEMFVTHSKDAAQNVNKELKKIKDKAKSNGIFAIPSDSSNGASTSKVVSITSKNQLLANMLMEYEGVVRRTESQIPKPRKSVLTLRKPKTDSVRVRTDDNRDVFFSYVQ</sequence>